<accession>A0A8X7NGZ1</accession>
<comment type="caution">
    <text evidence="1">The sequence shown here is derived from an EMBL/GenBank/DDBJ whole genome shotgun (WGS) entry which is preliminary data.</text>
</comment>
<keyword evidence="1" id="KW-0645">Protease</keyword>
<dbReference type="GO" id="GO:0008233">
    <property type="term" value="F:peptidase activity"/>
    <property type="evidence" value="ECO:0007669"/>
    <property type="project" value="UniProtKB-KW"/>
</dbReference>
<name>A0A8X7NGZ1_CANPA</name>
<dbReference type="Proteomes" id="UP000590412">
    <property type="component" value="Unassembled WGS sequence"/>
</dbReference>
<evidence type="ECO:0000313" key="2">
    <source>
        <dbReference type="Proteomes" id="UP000590412"/>
    </source>
</evidence>
<keyword evidence="1" id="KW-0378">Hydrolase</keyword>
<dbReference type="GO" id="GO:0006508">
    <property type="term" value="P:proteolysis"/>
    <property type="evidence" value="ECO:0007669"/>
    <property type="project" value="UniProtKB-KW"/>
</dbReference>
<reference evidence="1" key="1">
    <citation type="submission" date="2020-03" db="EMBL/GenBank/DDBJ databases">
        <title>FDA dAtabase for Regulatory Grade micrObial Sequences (FDA-ARGOS): Supporting development and validation of Infectious Disease Dx tests.</title>
        <authorList>
            <person name="Campos J."/>
            <person name="Goldberg B."/>
            <person name="Tallon L."/>
            <person name="Sadzewicz L."/>
            <person name="Vavikolanu K."/>
            <person name="Mehta A."/>
            <person name="Aluvathingal J."/>
            <person name="Nadendla S."/>
            <person name="Nandy P."/>
            <person name="Geyer C."/>
            <person name="Yan Y."/>
            <person name="Sichtig H."/>
        </authorList>
    </citation>
    <scope>NUCLEOTIDE SEQUENCE [LARGE SCALE GENOMIC DNA]</scope>
    <source>
        <strain evidence="1">FDAARGOS_652</strain>
    </source>
</reference>
<organism evidence="1 2">
    <name type="scientific">Candida parapsilosis</name>
    <name type="common">Yeast</name>
    <dbReference type="NCBI Taxonomy" id="5480"/>
    <lineage>
        <taxon>Eukaryota</taxon>
        <taxon>Fungi</taxon>
        <taxon>Dikarya</taxon>
        <taxon>Ascomycota</taxon>
        <taxon>Saccharomycotina</taxon>
        <taxon>Pichiomycetes</taxon>
        <taxon>Debaryomycetaceae</taxon>
        <taxon>Candida/Lodderomyces clade</taxon>
        <taxon>Candida</taxon>
    </lineage>
</organism>
<dbReference type="AlphaFoldDB" id="A0A8X7NGZ1"/>
<sequence>MLCKSGDIVAQICNNLSCSYFFLLICTTFDAKKDNVLKCKSLNEAKGYHYIDQSRAMLFARGFPFQNHVKLTLHSYS</sequence>
<protein>
    <submittedName>
        <fullName evidence="1">Eukaryotic aspartyl protease family protein</fullName>
    </submittedName>
</protein>
<gene>
    <name evidence="1" type="ORF">FOB60_005304</name>
</gene>
<dbReference type="EMBL" id="JABWAB010000011">
    <property type="protein sequence ID" value="KAF6044211.1"/>
    <property type="molecule type" value="Genomic_DNA"/>
</dbReference>
<evidence type="ECO:0000313" key="1">
    <source>
        <dbReference type="EMBL" id="KAF6044211.1"/>
    </source>
</evidence>
<proteinExistence type="predicted"/>